<dbReference type="InterPro" id="IPR036236">
    <property type="entry name" value="Znf_C2H2_sf"/>
</dbReference>
<keyword evidence="3 5" id="KW-0863">Zinc-finger</keyword>
<feature type="domain" description="C2H2-type" evidence="7">
    <location>
        <begin position="284"/>
        <end position="306"/>
    </location>
</feature>
<dbReference type="GO" id="GO:0008270">
    <property type="term" value="F:zinc ion binding"/>
    <property type="evidence" value="ECO:0007669"/>
    <property type="project" value="UniProtKB-KW"/>
</dbReference>
<organism evidence="8 9">
    <name type="scientific">Polypedilum vanderplanki</name>
    <name type="common">Sleeping chironomid midge</name>
    <dbReference type="NCBI Taxonomy" id="319348"/>
    <lineage>
        <taxon>Eukaryota</taxon>
        <taxon>Metazoa</taxon>
        <taxon>Ecdysozoa</taxon>
        <taxon>Arthropoda</taxon>
        <taxon>Hexapoda</taxon>
        <taxon>Insecta</taxon>
        <taxon>Pterygota</taxon>
        <taxon>Neoptera</taxon>
        <taxon>Endopterygota</taxon>
        <taxon>Diptera</taxon>
        <taxon>Nematocera</taxon>
        <taxon>Chironomoidea</taxon>
        <taxon>Chironomidae</taxon>
        <taxon>Chironominae</taxon>
        <taxon>Polypedilum</taxon>
        <taxon>Polypedilum</taxon>
    </lineage>
</organism>
<keyword evidence="2" id="KW-0677">Repeat</keyword>
<dbReference type="InterPro" id="IPR013087">
    <property type="entry name" value="Znf_C2H2_type"/>
</dbReference>
<evidence type="ECO:0000256" key="1">
    <source>
        <dbReference type="ARBA" id="ARBA00022723"/>
    </source>
</evidence>
<evidence type="ECO:0000256" key="2">
    <source>
        <dbReference type="ARBA" id="ARBA00022737"/>
    </source>
</evidence>
<dbReference type="SUPFAM" id="SSF57667">
    <property type="entry name" value="beta-beta-alpha zinc fingers"/>
    <property type="match status" value="3"/>
</dbReference>
<dbReference type="SMART" id="SM00355">
    <property type="entry name" value="ZnF_C2H2"/>
    <property type="match status" value="8"/>
</dbReference>
<dbReference type="PANTHER" id="PTHR24409">
    <property type="entry name" value="ZINC FINGER PROTEIN 142"/>
    <property type="match status" value="1"/>
</dbReference>
<evidence type="ECO:0000256" key="3">
    <source>
        <dbReference type="ARBA" id="ARBA00022771"/>
    </source>
</evidence>
<dbReference type="GO" id="GO:0000981">
    <property type="term" value="F:DNA-binding transcription factor activity, RNA polymerase II-specific"/>
    <property type="evidence" value="ECO:0007669"/>
    <property type="project" value="TreeGrafter"/>
</dbReference>
<feature type="domain" description="C2H2-type" evidence="7">
    <location>
        <begin position="202"/>
        <end position="229"/>
    </location>
</feature>
<keyword evidence="4" id="KW-0862">Zinc</keyword>
<dbReference type="AlphaFoldDB" id="A0A9J6BAN3"/>
<dbReference type="OrthoDB" id="6077919at2759"/>
<keyword evidence="9" id="KW-1185">Reference proteome</keyword>
<evidence type="ECO:0000256" key="4">
    <source>
        <dbReference type="ARBA" id="ARBA00022833"/>
    </source>
</evidence>
<dbReference type="GO" id="GO:0005634">
    <property type="term" value="C:nucleus"/>
    <property type="evidence" value="ECO:0007669"/>
    <property type="project" value="TreeGrafter"/>
</dbReference>
<evidence type="ECO:0000256" key="6">
    <source>
        <dbReference type="SAM" id="MobiDB-lite"/>
    </source>
</evidence>
<dbReference type="Proteomes" id="UP001107558">
    <property type="component" value="Chromosome 4"/>
</dbReference>
<dbReference type="Pfam" id="PF00096">
    <property type="entry name" value="zf-C2H2"/>
    <property type="match status" value="4"/>
</dbReference>
<feature type="domain" description="C2H2-type" evidence="7">
    <location>
        <begin position="310"/>
        <end position="337"/>
    </location>
</feature>
<dbReference type="PANTHER" id="PTHR24409:SF295">
    <property type="entry name" value="AZ2-RELATED"/>
    <property type="match status" value="1"/>
</dbReference>
<accession>A0A9J6BAN3</accession>
<dbReference type="Gene3D" id="3.30.160.60">
    <property type="entry name" value="Classic Zinc Finger"/>
    <property type="match status" value="4"/>
</dbReference>
<evidence type="ECO:0000313" key="9">
    <source>
        <dbReference type="Proteomes" id="UP001107558"/>
    </source>
</evidence>
<reference evidence="8" key="1">
    <citation type="submission" date="2021-03" db="EMBL/GenBank/DDBJ databases">
        <title>Chromosome level genome of the anhydrobiotic midge Polypedilum vanderplanki.</title>
        <authorList>
            <person name="Yoshida Y."/>
            <person name="Kikawada T."/>
            <person name="Gusev O."/>
        </authorList>
    </citation>
    <scope>NUCLEOTIDE SEQUENCE</scope>
    <source>
        <strain evidence="8">NIAS01</strain>
        <tissue evidence="8">Whole body or cell culture</tissue>
    </source>
</reference>
<comment type="caution">
    <text evidence="8">The sequence shown here is derived from an EMBL/GenBank/DDBJ whole genome shotgun (WGS) entry which is preliminary data.</text>
</comment>
<sequence>MNKRNIKHEPKNLQNCTNIKTQSIKTEPTEALCIQSDNNLKISSVFCQFNEEIFTNQKIEEKLKPKQNAKKNQKRIFGKAKTQKPPKKIKLSKNKPETKRKTKLKQNEDNFNDCLDMAQNSEEIIKKYAKQLQNASKVKPEVQNVPATQKTFQNEEEKVIKSLPFENPIIVHSSLNFIQPNPDIFVSDQKPRKIKRNPDLHFDCFHCGKRFKSKYSIIWHMKVHMETMPYNCTICGKGFSYERSFKQHELSHAKKLTCEICQKQLKPHAMYYHMKFKHSNERTHQCPLCDKTFKTKDNITRHIMRHKPNFNCEFCGKKFPENSRLQIHLRFHTNPDEFHCKICNKTFEHIDKHVQRLHVKNRERVFKCSYCVYASDSKQTITRHEEMHVKRMEKKAGSKKVKINKLEIKTFQCQICKVYLQTKQGYKSHLRHYHQGVDIKKEKDDEVKEEAKQQEILTEIVEIKIEKEEISVIQ</sequence>
<evidence type="ECO:0000313" key="8">
    <source>
        <dbReference type="EMBL" id="KAG5666876.1"/>
    </source>
</evidence>
<name>A0A9J6BAN3_POLVA</name>
<feature type="compositionally biased region" description="Basic residues" evidence="6">
    <location>
        <begin position="65"/>
        <end position="93"/>
    </location>
</feature>
<gene>
    <name evidence="8" type="ORF">PVAND_014884</name>
</gene>
<evidence type="ECO:0000259" key="7">
    <source>
        <dbReference type="PROSITE" id="PS50157"/>
    </source>
</evidence>
<feature type="region of interest" description="Disordered" evidence="6">
    <location>
        <begin position="65"/>
        <end position="106"/>
    </location>
</feature>
<dbReference type="PROSITE" id="PS50157">
    <property type="entry name" value="ZINC_FINGER_C2H2_2"/>
    <property type="match status" value="4"/>
</dbReference>
<feature type="domain" description="C2H2-type" evidence="7">
    <location>
        <begin position="230"/>
        <end position="257"/>
    </location>
</feature>
<dbReference type="GO" id="GO:0000977">
    <property type="term" value="F:RNA polymerase II transcription regulatory region sequence-specific DNA binding"/>
    <property type="evidence" value="ECO:0007669"/>
    <property type="project" value="TreeGrafter"/>
</dbReference>
<protein>
    <recommendedName>
        <fullName evidence="7">C2H2-type domain-containing protein</fullName>
    </recommendedName>
</protein>
<proteinExistence type="predicted"/>
<keyword evidence="1" id="KW-0479">Metal-binding</keyword>
<dbReference type="Pfam" id="PF12874">
    <property type="entry name" value="zf-met"/>
    <property type="match status" value="1"/>
</dbReference>
<dbReference type="EMBL" id="JADBJN010000004">
    <property type="protein sequence ID" value="KAG5666876.1"/>
    <property type="molecule type" value="Genomic_DNA"/>
</dbReference>
<evidence type="ECO:0000256" key="5">
    <source>
        <dbReference type="PROSITE-ProRule" id="PRU00042"/>
    </source>
</evidence>
<dbReference type="FunFam" id="3.30.160.60:FF:001397">
    <property type="entry name" value="Datilografo, isoform A"/>
    <property type="match status" value="1"/>
</dbReference>
<dbReference type="PROSITE" id="PS00028">
    <property type="entry name" value="ZINC_FINGER_C2H2_1"/>
    <property type="match status" value="4"/>
</dbReference>